<dbReference type="OrthoDB" id="10023994at2759"/>
<evidence type="ECO:0000313" key="1">
    <source>
        <dbReference type="EMBL" id="CAC5397957.1"/>
    </source>
</evidence>
<dbReference type="InterPro" id="IPR052717">
    <property type="entry name" value="Vacuolar_transposase_reg"/>
</dbReference>
<sequence>MPERHTGDNIANKLQSIVSEFELDGKIDTCVHDNARNMECAGNKCLEWGAFGCFGHTLQLCIKPTRKTKKADATVFLPKDHEWELMNDLSTVLMDLSDVTTYMCSENSVSLSEVHPIVCGLMKRILKVQDSDGVIICKTKDVISDELNRRYQPYDMKAACSTPVIASLMDTRNKKLIFLSSQQRNKAEEFLEGLIDEIL</sequence>
<gene>
    <name evidence="1" type="ORF">MCOR_32361</name>
</gene>
<dbReference type="SUPFAM" id="SSF53098">
    <property type="entry name" value="Ribonuclease H-like"/>
    <property type="match status" value="1"/>
</dbReference>
<proteinExistence type="predicted"/>
<dbReference type="PANTHER" id="PTHR46169">
    <property type="entry name" value="DNA REPLICATION-RELATED ELEMENT FACTOR, ISOFORM A"/>
    <property type="match status" value="1"/>
</dbReference>
<dbReference type="InterPro" id="IPR012337">
    <property type="entry name" value="RNaseH-like_sf"/>
</dbReference>
<dbReference type="GO" id="GO:0006357">
    <property type="term" value="P:regulation of transcription by RNA polymerase II"/>
    <property type="evidence" value="ECO:0007669"/>
    <property type="project" value="TreeGrafter"/>
</dbReference>
<keyword evidence="2" id="KW-1185">Reference proteome</keyword>
<dbReference type="AlphaFoldDB" id="A0A6J8CRM7"/>
<evidence type="ECO:0000313" key="2">
    <source>
        <dbReference type="Proteomes" id="UP000507470"/>
    </source>
</evidence>
<organism evidence="1 2">
    <name type="scientific">Mytilus coruscus</name>
    <name type="common">Sea mussel</name>
    <dbReference type="NCBI Taxonomy" id="42192"/>
    <lineage>
        <taxon>Eukaryota</taxon>
        <taxon>Metazoa</taxon>
        <taxon>Spiralia</taxon>
        <taxon>Lophotrochozoa</taxon>
        <taxon>Mollusca</taxon>
        <taxon>Bivalvia</taxon>
        <taxon>Autobranchia</taxon>
        <taxon>Pteriomorphia</taxon>
        <taxon>Mytilida</taxon>
        <taxon>Mytiloidea</taxon>
        <taxon>Mytilidae</taxon>
        <taxon>Mytilinae</taxon>
        <taxon>Mytilus</taxon>
    </lineage>
</organism>
<dbReference type="EMBL" id="CACVKT020005786">
    <property type="protein sequence ID" value="CAC5397957.1"/>
    <property type="molecule type" value="Genomic_DNA"/>
</dbReference>
<accession>A0A6J8CRM7</accession>
<dbReference type="GO" id="GO:0005634">
    <property type="term" value="C:nucleus"/>
    <property type="evidence" value="ECO:0007669"/>
    <property type="project" value="TreeGrafter"/>
</dbReference>
<dbReference type="Proteomes" id="UP000507470">
    <property type="component" value="Unassembled WGS sequence"/>
</dbReference>
<evidence type="ECO:0008006" key="3">
    <source>
        <dbReference type="Google" id="ProtNLM"/>
    </source>
</evidence>
<protein>
    <recommendedName>
        <fullName evidence="3">DUF659 domain-containing protein</fullName>
    </recommendedName>
</protein>
<dbReference type="PANTHER" id="PTHR46169:SF29">
    <property type="entry name" value="DNA REPLICATION-RELATED ELEMENT FACTOR, ISOFORM A"/>
    <property type="match status" value="1"/>
</dbReference>
<reference evidence="1 2" key="1">
    <citation type="submission" date="2020-06" db="EMBL/GenBank/DDBJ databases">
        <authorList>
            <person name="Li R."/>
            <person name="Bekaert M."/>
        </authorList>
    </citation>
    <scope>NUCLEOTIDE SEQUENCE [LARGE SCALE GENOMIC DNA]</scope>
    <source>
        <strain evidence="2">wild</strain>
    </source>
</reference>
<name>A0A6J8CRM7_MYTCO</name>